<dbReference type="RefSeq" id="WP_132003206.1">
    <property type="nucleotide sequence ID" value="NZ_SMFK01000003.1"/>
</dbReference>
<evidence type="ECO:0000256" key="3">
    <source>
        <dbReference type="ARBA" id="ARBA00022448"/>
    </source>
</evidence>
<protein>
    <submittedName>
        <fullName evidence="13">Sodium:solute symporter</fullName>
    </submittedName>
</protein>
<dbReference type="EMBL" id="SMFK01000003">
    <property type="protein sequence ID" value="TDD97783.1"/>
    <property type="molecule type" value="Genomic_DNA"/>
</dbReference>
<keyword evidence="8" id="KW-0406">Ion transport</keyword>
<reference evidence="13 14" key="1">
    <citation type="submission" date="2019-03" db="EMBL/GenBank/DDBJ databases">
        <title>Flavobacterium AR-3-4 sp. nov. isolated from arctic soil.</title>
        <authorList>
            <person name="Chaudhary D.K."/>
        </authorList>
    </citation>
    <scope>NUCLEOTIDE SEQUENCE [LARGE SCALE GENOMIC DNA]</scope>
    <source>
        <strain evidence="13 14">AR-3-4</strain>
    </source>
</reference>
<feature type="transmembrane region" description="Helical" evidence="12">
    <location>
        <begin position="373"/>
        <end position="395"/>
    </location>
</feature>
<evidence type="ECO:0000256" key="7">
    <source>
        <dbReference type="ARBA" id="ARBA00023053"/>
    </source>
</evidence>
<feature type="transmembrane region" description="Helical" evidence="12">
    <location>
        <begin position="464"/>
        <end position="485"/>
    </location>
</feature>
<dbReference type="Gene3D" id="1.20.1730.10">
    <property type="entry name" value="Sodium/glucose cotransporter"/>
    <property type="match status" value="1"/>
</dbReference>
<name>A0A4R5CHJ6_9FLAO</name>
<dbReference type="NCBIfam" id="TIGR00813">
    <property type="entry name" value="sss"/>
    <property type="match status" value="1"/>
</dbReference>
<comment type="similarity">
    <text evidence="2 11">Belongs to the sodium:solute symporter (SSF) (TC 2.A.21) family.</text>
</comment>
<gene>
    <name evidence="13" type="ORF">E0F76_06665</name>
</gene>
<dbReference type="InterPro" id="IPR051163">
    <property type="entry name" value="Sodium:Solute_Symporter_SSF"/>
</dbReference>
<evidence type="ECO:0000313" key="13">
    <source>
        <dbReference type="EMBL" id="TDD97783.1"/>
    </source>
</evidence>
<evidence type="ECO:0000313" key="14">
    <source>
        <dbReference type="Proteomes" id="UP000295479"/>
    </source>
</evidence>
<feature type="transmembrane region" description="Helical" evidence="12">
    <location>
        <begin position="145"/>
        <end position="167"/>
    </location>
</feature>
<feature type="transmembrane region" description="Helical" evidence="12">
    <location>
        <begin position="44"/>
        <end position="62"/>
    </location>
</feature>
<evidence type="ECO:0000256" key="11">
    <source>
        <dbReference type="RuleBase" id="RU362091"/>
    </source>
</evidence>
<sequence length="490" mass="53826">MNTIDLIVFFVYILGIALFGGSFFKKNRTSEAYTLGDKTIPSWVVTMSIFATFVSSISYLALPGNAFQSNWNALAFSLSLPISTLIAVKYFVPLYRKINSPSAYTYMELRFGPWARIYVSLCYLLTQLMRIGTILYLLALTLNAIIGWDIATIIIFTGLIVAVYSMLGGISAVLWTDAIQGIILIVGAVACIVFMLYAMPEGPGQIFSIAAANDKFSLGSFDLDLTQPTFWVVLIYGVFINLQNYGIDQNYVQRYMISKSDKEAQKSALIGGLIYLPISALFLFIGTALFAYYHSATTLPIELQDAAKSDRVFPYFIVHALPPGLTGLMIASIFAAGMSTISTSFNSSATVFLTDYYDKYFKKTASDKQRMRVLYISSAIISIIGIGIGIAMINVKSALDAWWKLSSIFSGGMLGLFLLGLFSHHKNVKGAIIGVIAGILVILWMSTANIFLGEDTVGTSFHTYLTIVFGTIAIFLVGFLASIFMKPKEE</sequence>
<dbReference type="Pfam" id="PF00474">
    <property type="entry name" value="SSF"/>
    <property type="match status" value="1"/>
</dbReference>
<feature type="transmembrane region" description="Helical" evidence="12">
    <location>
        <begin position="74"/>
        <end position="92"/>
    </location>
</feature>
<keyword evidence="9 12" id="KW-0472">Membrane</keyword>
<dbReference type="CDD" id="cd11495">
    <property type="entry name" value="SLC5sbd_NIS-like_u3"/>
    <property type="match status" value="1"/>
</dbReference>
<dbReference type="InterPro" id="IPR038377">
    <property type="entry name" value="Na/Glc_symporter_sf"/>
</dbReference>
<evidence type="ECO:0000256" key="2">
    <source>
        <dbReference type="ARBA" id="ARBA00006434"/>
    </source>
</evidence>
<comment type="subcellular location">
    <subcellularLocation>
        <location evidence="1">Cell membrane</location>
        <topology evidence="1">Multi-pass membrane protein</topology>
    </subcellularLocation>
</comment>
<organism evidence="13 14">
    <name type="scientific">Flavobacterium cellulosilyticum</name>
    <dbReference type="NCBI Taxonomy" id="2541731"/>
    <lineage>
        <taxon>Bacteria</taxon>
        <taxon>Pseudomonadati</taxon>
        <taxon>Bacteroidota</taxon>
        <taxon>Flavobacteriia</taxon>
        <taxon>Flavobacteriales</taxon>
        <taxon>Flavobacteriaceae</taxon>
        <taxon>Flavobacterium</taxon>
    </lineage>
</organism>
<evidence type="ECO:0000256" key="4">
    <source>
        <dbReference type="ARBA" id="ARBA00022475"/>
    </source>
</evidence>
<feature type="transmembrane region" description="Helical" evidence="12">
    <location>
        <begin position="431"/>
        <end position="452"/>
    </location>
</feature>
<evidence type="ECO:0000256" key="9">
    <source>
        <dbReference type="ARBA" id="ARBA00023136"/>
    </source>
</evidence>
<evidence type="ECO:0000256" key="8">
    <source>
        <dbReference type="ARBA" id="ARBA00023065"/>
    </source>
</evidence>
<dbReference type="InterPro" id="IPR001734">
    <property type="entry name" value="Na/solute_symporter"/>
</dbReference>
<keyword evidence="7" id="KW-0915">Sodium</keyword>
<dbReference type="Proteomes" id="UP000295479">
    <property type="component" value="Unassembled WGS sequence"/>
</dbReference>
<keyword evidence="6 12" id="KW-1133">Transmembrane helix</keyword>
<dbReference type="GO" id="GO:0006814">
    <property type="term" value="P:sodium ion transport"/>
    <property type="evidence" value="ECO:0007669"/>
    <property type="project" value="UniProtKB-KW"/>
</dbReference>
<keyword evidence="5 12" id="KW-0812">Transmembrane</keyword>
<dbReference type="PANTHER" id="PTHR42985:SF32">
    <property type="entry name" value="SODIUM IODIDE SYMPORTER"/>
    <property type="match status" value="1"/>
</dbReference>
<feature type="transmembrane region" description="Helical" evidence="12">
    <location>
        <begin position="179"/>
        <end position="199"/>
    </location>
</feature>
<feature type="transmembrane region" description="Helical" evidence="12">
    <location>
        <begin position="117"/>
        <end position="139"/>
    </location>
</feature>
<evidence type="ECO:0000256" key="1">
    <source>
        <dbReference type="ARBA" id="ARBA00004651"/>
    </source>
</evidence>
<feature type="transmembrane region" description="Helical" evidence="12">
    <location>
        <begin position="401"/>
        <end position="419"/>
    </location>
</feature>
<feature type="transmembrane region" description="Helical" evidence="12">
    <location>
        <begin position="6"/>
        <end position="24"/>
    </location>
</feature>
<dbReference type="GO" id="GO:0015293">
    <property type="term" value="F:symporter activity"/>
    <property type="evidence" value="ECO:0007669"/>
    <property type="project" value="TreeGrafter"/>
</dbReference>
<feature type="transmembrane region" description="Helical" evidence="12">
    <location>
        <begin position="313"/>
        <end position="336"/>
    </location>
</feature>
<dbReference type="PROSITE" id="PS50283">
    <property type="entry name" value="NA_SOLUT_SYMP_3"/>
    <property type="match status" value="1"/>
</dbReference>
<proteinExistence type="inferred from homology"/>
<evidence type="ECO:0000256" key="6">
    <source>
        <dbReference type="ARBA" id="ARBA00022989"/>
    </source>
</evidence>
<keyword evidence="10" id="KW-0739">Sodium transport</keyword>
<accession>A0A4R5CHJ6</accession>
<dbReference type="PANTHER" id="PTHR42985">
    <property type="entry name" value="SODIUM-COUPLED MONOCARBOXYLATE TRANSPORTER"/>
    <property type="match status" value="1"/>
</dbReference>
<comment type="caution">
    <text evidence="13">The sequence shown here is derived from an EMBL/GenBank/DDBJ whole genome shotgun (WGS) entry which is preliminary data.</text>
</comment>
<feature type="transmembrane region" description="Helical" evidence="12">
    <location>
        <begin position="268"/>
        <end position="293"/>
    </location>
</feature>
<dbReference type="GO" id="GO:0005886">
    <property type="term" value="C:plasma membrane"/>
    <property type="evidence" value="ECO:0007669"/>
    <property type="project" value="UniProtKB-SubCell"/>
</dbReference>
<keyword evidence="14" id="KW-1185">Reference proteome</keyword>
<evidence type="ECO:0000256" key="5">
    <source>
        <dbReference type="ARBA" id="ARBA00022692"/>
    </source>
</evidence>
<evidence type="ECO:0000256" key="10">
    <source>
        <dbReference type="ARBA" id="ARBA00023201"/>
    </source>
</evidence>
<evidence type="ECO:0000256" key="12">
    <source>
        <dbReference type="SAM" id="Phobius"/>
    </source>
</evidence>
<feature type="transmembrane region" description="Helical" evidence="12">
    <location>
        <begin position="229"/>
        <end position="247"/>
    </location>
</feature>
<keyword evidence="3" id="KW-0813">Transport</keyword>
<dbReference type="AlphaFoldDB" id="A0A4R5CHJ6"/>
<dbReference type="OrthoDB" id="9803597at2"/>
<keyword evidence="4" id="KW-1003">Cell membrane</keyword>